<sequence length="246" mass="28370">MATSSNRFYVDDKLHAETITRQIDKSDGRDSSGVRSVEACIARGFPKILSKALIRKDLLKRTQDYHISESYMKYPEVTDALKAYQRRASNKKGQSANNGYVTKGDQQYSSYLPEQYSQDEQYLQDDQYAQDGQYLQGGQYDQDAQYPSDDQYFPDQQYPSDEQYYSGQQYQSPMSTVDDYSLAQQSAALQPYYPASPHVPRRLRYMAPGQYGYPQGRVLVPVRVYRRVRRCDLDDGRSMAYGHSGF</sequence>
<proteinExistence type="predicted"/>
<dbReference type="InParanoid" id="A0A409W371"/>
<organism evidence="1 2">
    <name type="scientific">Gymnopilus dilepis</name>
    <dbReference type="NCBI Taxonomy" id="231916"/>
    <lineage>
        <taxon>Eukaryota</taxon>
        <taxon>Fungi</taxon>
        <taxon>Dikarya</taxon>
        <taxon>Basidiomycota</taxon>
        <taxon>Agaricomycotina</taxon>
        <taxon>Agaricomycetes</taxon>
        <taxon>Agaricomycetidae</taxon>
        <taxon>Agaricales</taxon>
        <taxon>Agaricineae</taxon>
        <taxon>Hymenogastraceae</taxon>
        <taxon>Gymnopilus</taxon>
    </lineage>
</organism>
<evidence type="ECO:0000313" key="2">
    <source>
        <dbReference type="Proteomes" id="UP000284706"/>
    </source>
</evidence>
<gene>
    <name evidence="1" type="ORF">CVT26_014535</name>
</gene>
<protein>
    <submittedName>
        <fullName evidence="1">Uncharacterized protein</fullName>
    </submittedName>
</protein>
<evidence type="ECO:0000313" key="1">
    <source>
        <dbReference type="EMBL" id="PPQ72961.1"/>
    </source>
</evidence>
<comment type="caution">
    <text evidence="1">The sequence shown here is derived from an EMBL/GenBank/DDBJ whole genome shotgun (WGS) entry which is preliminary data.</text>
</comment>
<name>A0A409W371_9AGAR</name>
<dbReference type="Proteomes" id="UP000284706">
    <property type="component" value="Unassembled WGS sequence"/>
</dbReference>
<dbReference type="AlphaFoldDB" id="A0A409W371"/>
<accession>A0A409W371</accession>
<reference evidence="1 2" key="1">
    <citation type="journal article" date="2018" name="Evol. Lett.">
        <title>Horizontal gene cluster transfer increased hallucinogenic mushroom diversity.</title>
        <authorList>
            <person name="Reynolds H.T."/>
            <person name="Vijayakumar V."/>
            <person name="Gluck-Thaler E."/>
            <person name="Korotkin H.B."/>
            <person name="Matheny P.B."/>
            <person name="Slot J.C."/>
        </authorList>
    </citation>
    <scope>NUCLEOTIDE SEQUENCE [LARGE SCALE GENOMIC DNA]</scope>
    <source>
        <strain evidence="1 2">SRW20</strain>
    </source>
</reference>
<dbReference type="EMBL" id="NHYE01005431">
    <property type="protein sequence ID" value="PPQ72961.1"/>
    <property type="molecule type" value="Genomic_DNA"/>
</dbReference>
<keyword evidence="2" id="KW-1185">Reference proteome</keyword>